<accession>A0AAV4G247</accession>
<protein>
    <submittedName>
        <fullName evidence="1">Uncharacterized protein</fullName>
    </submittedName>
</protein>
<evidence type="ECO:0000313" key="2">
    <source>
        <dbReference type="Proteomes" id="UP000762676"/>
    </source>
</evidence>
<dbReference type="Proteomes" id="UP000762676">
    <property type="component" value="Unassembled WGS sequence"/>
</dbReference>
<organism evidence="1 2">
    <name type="scientific">Elysia marginata</name>
    <dbReference type="NCBI Taxonomy" id="1093978"/>
    <lineage>
        <taxon>Eukaryota</taxon>
        <taxon>Metazoa</taxon>
        <taxon>Spiralia</taxon>
        <taxon>Lophotrochozoa</taxon>
        <taxon>Mollusca</taxon>
        <taxon>Gastropoda</taxon>
        <taxon>Heterobranchia</taxon>
        <taxon>Euthyneura</taxon>
        <taxon>Panpulmonata</taxon>
        <taxon>Sacoglossa</taxon>
        <taxon>Placobranchoidea</taxon>
        <taxon>Plakobranchidae</taxon>
        <taxon>Elysia</taxon>
    </lineage>
</organism>
<reference evidence="1 2" key="1">
    <citation type="journal article" date="2021" name="Elife">
        <title>Chloroplast acquisition without the gene transfer in kleptoplastic sea slugs, Plakobranchus ocellatus.</title>
        <authorList>
            <person name="Maeda T."/>
            <person name="Takahashi S."/>
            <person name="Yoshida T."/>
            <person name="Shimamura S."/>
            <person name="Takaki Y."/>
            <person name="Nagai Y."/>
            <person name="Toyoda A."/>
            <person name="Suzuki Y."/>
            <person name="Arimoto A."/>
            <person name="Ishii H."/>
            <person name="Satoh N."/>
            <person name="Nishiyama T."/>
            <person name="Hasebe M."/>
            <person name="Maruyama T."/>
            <person name="Minagawa J."/>
            <person name="Obokata J."/>
            <person name="Shigenobu S."/>
        </authorList>
    </citation>
    <scope>NUCLEOTIDE SEQUENCE [LARGE SCALE GENOMIC DNA]</scope>
</reference>
<evidence type="ECO:0000313" key="1">
    <source>
        <dbReference type="EMBL" id="GFR78605.1"/>
    </source>
</evidence>
<comment type="caution">
    <text evidence="1">The sequence shown here is derived from an EMBL/GenBank/DDBJ whole genome shotgun (WGS) entry which is preliminary data.</text>
</comment>
<gene>
    <name evidence="1" type="ORF">ElyMa_002266500</name>
</gene>
<keyword evidence="2" id="KW-1185">Reference proteome</keyword>
<sequence>MHTGLQCQFFSKIELHTHTASMHAHKFSTTKTLTLRLICQQFSQGFLYRAVMRGITVSTWIPTWAAGQQSVCGLGRAVGFGIKQDCKFGSRPRQVD</sequence>
<name>A0AAV4G247_9GAST</name>
<dbReference type="AlphaFoldDB" id="A0AAV4G247"/>
<dbReference type="EMBL" id="BMAT01004704">
    <property type="protein sequence ID" value="GFR78605.1"/>
    <property type="molecule type" value="Genomic_DNA"/>
</dbReference>
<proteinExistence type="predicted"/>